<accession>A0ABV7MAP5</accession>
<dbReference type="Gene3D" id="3.90.550.10">
    <property type="entry name" value="Spore Coat Polysaccharide Biosynthesis Protein SpsA, Chain A"/>
    <property type="match status" value="1"/>
</dbReference>
<organism evidence="1 2">
    <name type="scientific">Parvularcula lutaonensis</name>
    <dbReference type="NCBI Taxonomy" id="491923"/>
    <lineage>
        <taxon>Bacteria</taxon>
        <taxon>Pseudomonadati</taxon>
        <taxon>Pseudomonadota</taxon>
        <taxon>Alphaproteobacteria</taxon>
        <taxon>Parvularculales</taxon>
        <taxon>Parvularculaceae</taxon>
        <taxon>Parvularcula</taxon>
    </lineage>
</organism>
<keyword evidence="2" id="KW-1185">Reference proteome</keyword>
<sequence>MHHITVLIVNYRSAGLVLENLPGLTAEKQGVGRLDIIVVENGSGDDSATVLAQGIEAQGAGERTELIVSDVNGGFAAGNNVGFRAIYAREEMPDFVLLLNPDTRMPEGGIAELVKAADTHPDAGGFGGRALREDGSLAPCAYRFPTLKREIALLPLMSKVLPDDWVQNEVHAEGTDPVKCDWVSGSCFLIRREALDEVPLFDEGYFLYFEETDYCQQLKALGWDVLHVPTARYVHIGGQSTGLIGGAARQGDLPPYWYDSWRRYFVRHHGRGYALLAGGAKMLGIALRRLVGKAPPPGTVREGTFWKRCMVPTLKGEPL</sequence>
<proteinExistence type="predicted"/>
<dbReference type="Proteomes" id="UP001595607">
    <property type="component" value="Unassembled WGS sequence"/>
</dbReference>
<dbReference type="SUPFAM" id="SSF53448">
    <property type="entry name" value="Nucleotide-diphospho-sugar transferases"/>
    <property type="match status" value="1"/>
</dbReference>
<dbReference type="RefSeq" id="WP_189573829.1">
    <property type="nucleotide sequence ID" value="NZ_BMXU01000001.1"/>
</dbReference>
<evidence type="ECO:0000313" key="1">
    <source>
        <dbReference type="EMBL" id="MFC3301932.1"/>
    </source>
</evidence>
<name>A0ABV7MAP5_9PROT</name>
<dbReference type="Pfam" id="PF13641">
    <property type="entry name" value="Glyco_tranf_2_3"/>
    <property type="match status" value="1"/>
</dbReference>
<dbReference type="EMBL" id="JBHRVA010000002">
    <property type="protein sequence ID" value="MFC3301932.1"/>
    <property type="molecule type" value="Genomic_DNA"/>
</dbReference>
<evidence type="ECO:0000313" key="2">
    <source>
        <dbReference type="Proteomes" id="UP001595607"/>
    </source>
</evidence>
<dbReference type="EC" id="2.4.-.-" evidence="1"/>
<dbReference type="PANTHER" id="PTHR43179:SF7">
    <property type="entry name" value="RHAMNOSYLTRANSFERASE WBBL"/>
    <property type="match status" value="1"/>
</dbReference>
<gene>
    <name evidence="1" type="ORF">ACFONP_04230</name>
</gene>
<dbReference type="PANTHER" id="PTHR43179">
    <property type="entry name" value="RHAMNOSYLTRANSFERASE WBBL"/>
    <property type="match status" value="1"/>
</dbReference>
<keyword evidence="1" id="KW-0808">Transferase</keyword>
<comment type="caution">
    <text evidence="1">The sequence shown here is derived from an EMBL/GenBank/DDBJ whole genome shotgun (WGS) entry which is preliminary data.</text>
</comment>
<dbReference type="GO" id="GO:0016757">
    <property type="term" value="F:glycosyltransferase activity"/>
    <property type="evidence" value="ECO:0007669"/>
    <property type="project" value="UniProtKB-KW"/>
</dbReference>
<keyword evidence="1" id="KW-0328">Glycosyltransferase</keyword>
<reference evidence="2" key="1">
    <citation type="journal article" date="2019" name="Int. J. Syst. Evol. Microbiol.">
        <title>The Global Catalogue of Microorganisms (GCM) 10K type strain sequencing project: providing services to taxonomists for standard genome sequencing and annotation.</title>
        <authorList>
            <consortium name="The Broad Institute Genomics Platform"/>
            <consortium name="The Broad Institute Genome Sequencing Center for Infectious Disease"/>
            <person name="Wu L."/>
            <person name="Ma J."/>
        </authorList>
    </citation>
    <scope>NUCLEOTIDE SEQUENCE [LARGE SCALE GENOMIC DNA]</scope>
    <source>
        <strain evidence="2">KCTC 22245</strain>
    </source>
</reference>
<dbReference type="InterPro" id="IPR029044">
    <property type="entry name" value="Nucleotide-diphossugar_trans"/>
</dbReference>
<protein>
    <submittedName>
        <fullName evidence="1">Glycosyltransferase family 2 protein</fullName>
        <ecNumber evidence="1">2.4.-.-</ecNumber>
    </submittedName>
</protein>
<dbReference type="CDD" id="cd04186">
    <property type="entry name" value="GT_2_like_c"/>
    <property type="match status" value="1"/>
</dbReference>